<name>A0AAU9PLW8_9ASTR</name>
<organism evidence="1 2">
    <name type="scientific">Lactuca virosa</name>
    <dbReference type="NCBI Taxonomy" id="75947"/>
    <lineage>
        <taxon>Eukaryota</taxon>
        <taxon>Viridiplantae</taxon>
        <taxon>Streptophyta</taxon>
        <taxon>Embryophyta</taxon>
        <taxon>Tracheophyta</taxon>
        <taxon>Spermatophyta</taxon>
        <taxon>Magnoliopsida</taxon>
        <taxon>eudicotyledons</taxon>
        <taxon>Gunneridae</taxon>
        <taxon>Pentapetalae</taxon>
        <taxon>asterids</taxon>
        <taxon>campanulids</taxon>
        <taxon>Asterales</taxon>
        <taxon>Asteraceae</taxon>
        <taxon>Cichorioideae</taxon>
        <taxon>Cichorieae</taxon>
        <taxon>Lactucinae</taxon>
        <taxon>Lactuca</taxon>
    </lineage>
</organism>
<dbReference type="Proteomes" id="UP001157418">
    <property type="component" value="Unassembled WGS sequence"/>
</dbReference>
<comment type="caution">
    <text evidence="1">The sequence shown here is derived from an EMBL/GenBank/DDBJ whole genome shotgun (WGS) entry which is preliminary data.</text>
</comment>
<dbReference type="EMBL" id="CAKMRJ010005662">
    <property type="protein sequence ID" value="CAH1451092.1"/>
    <property type="molecule type" value="Genomic_DNA"/>
</dbReference>
<dbReference type="AlphaFoldDB" id="A0AAU9PLW8"/>
<keyword evidence="2" id="KW-1185">Reference proteome</keyword>
<accession>A0AAU9PLW8</accession>
<reference evidence="1 2" key="1">
    <citation type="submission" date="2022-01" db="EMBL/GenBank/DDBJ databases">
        <authorList>
            <person name="Xiong W."/>
            <person name="Schranz E."/>
        </authorList>
    </citation>
    <scope>NUCLEOTIDE SEQUENCE [LARGE SCALE GENOMIC DNA]</scope>
</reference>
<sequence length="100" mass="11020">MEGSKWWYLRVGLSDQTGWKMGSWVVVSGGEGCDGSGGFMAEGGATVWNHEKARLTIISPSYHHRQSKNIASFPLSRKHCRLSSIANLLVINTLDAQTQQ</sequence>
<evidence type="ECO:0000313" key="1">
    <source>
        <dbReference type="EMBL" id="CAH1451092.1"/>
    </source>
</evidence>
<protein>
    <submittedName>
        <fullName evidence="1">Uncharacterized protein</fullName>
    </submittedName>
</protein>
<evidence type="ECO:0000313" key="2">
    <source>
        <dbReference type="Proteomes" id="UP001157418"/>
    </source>
</evidence>
<gene>
    <name evidence="1" type="ORF">LVIROSA_LOCUS36470</name>
</gene>
<proteinExistence type="predicted"/>